<dbReference type="Proteomes" id="UP000662857">
    <property type="component" value="Chromosome"/>
</dbReference>
<accession>A0A895Y8W2</accession>
<dbReference type="Gene3D" id="3.40.50.300">
    <property type="entry name" value="P-loop containing nucleotide triphosphate hydrolases"/>
    <property type="match status" value="1"/>
</dbReference>
<dbReference type="InterPro" id="IPR027417">
    <property type="entry name" value="P-loop_NTPase"/>
</dbReference>
<dbReference type="EMBL" id="CP070499">
    <property type="protein sequence ID" value="QSB14167.1"/>
    <property type="molecule type" value="Genomic_DNA"/>
</dbReference>
<name>A0A895Y8W2_9ACTN</name>
<dbReference type="AlphaFoldDB" id="A0A895Y8W2"/>
<evidence type="ECO:0000313" key="2">
    <source>
        <dbReference type="Proteomes" id="UP000662857"/>
    </source>
</evidence>
<sequence>MIVGLGGVAVAVESDCTLVHQLIAEFYPVESGPSEPMWTIVAYAQAPPRGVAVNRFGVGYQPDLAGRSLILWATRETDLAITTRKCVREIFLDACERAGYGMLHASAVYHDDQAIVFAADKRGGKTTLALRAVLDHGWRWLSNDHLIVWRGEAGLVATSLPTPIPLKVGTYVDLIDRLPPPWDSNGINAEMWRAATPVARYASDAAVYYTFGRLGQANPVLVELAGRRLTVVFPSYAGPGQREGVVEMVPAQAAASELAGHGRTDWIEDQRLHQRHLPFPHRDVAAFGRDSVVLAAQVAAAGAEVVRFTHRGDPSPLLVNVAEAVPR</sequence>
<protein>
    <submittedName>
        <fullName evidence="1">Uncharacterized protein</fullName>
    </submittedName>
</protein>
<reference evidence="1" key="1">
    <citation type="submission" date="2021-02" db="EMBL/GenBank/DDBJ databases">
        <title>Natrosporangium hydrolyticum gen. nov., sp. nov, a haloalkaliphilic actinobacterium from a soda solonchak soil.</title>
        <authorList>
            <person name="Sorokin D.Y."/>
            <person name="Khijniak T.V."/>
            <person name="Zakharycheva A.P."/>
            <person name="Boueva O.V."/>
            <person name="Ariskina E.V."/>
            <person name="Hahnke R.L."/>
            <person name="Bunk B."/>
            <person name="Sproer C."/>
            <person name="Schumann P."/>
            <person name="Evtushenko L.I."/>
            <person name="Kublanov I.V."/>
        </authorList>
    </citation>
    <scope>NUCLEOTIDE SEQUENCE</scope>
    <source>
        <strain evidence="1">DSM 106523</strain>
    </source>
</reference>
<evidence type="ECO:0000313" key="1">
    <source>
        <dbReference type="EMBL" id="QSB14167.1"/>
    </source>
</evidence>
<gene>
    <name evidence="1" type="ORF">JQS43_22000</name>
</gene>
<organism evidence="1 2">
    <name type="scientific">Natronosporangium hydrolyticum</name>
    <dbReference type="NCBI Taxonomy" id="2811111"/>
    <lineage>
        <taxon>Bacteria</taxon>
        <taxon>Bacillati</taxon>
        <taxon>Actinomycetota</taxon>
        <taxon>Actinomycetes</taxon>
        <taxon>Micromonosporales</taxon>
        <taxon>Micromonosporaceae</taxon>
        <taxon>Natronosporangium</taxon>
    </lineage>
</organism>
<keyword evidence="2" id="KW-1185">Reference proteome</keyword>
<proteinExistence type="predicted"/>
<dbReference type="KEGG" id="nhy:JQS43_22000"/>
<dbReference type="RefSeq" id="WP_239676285.1">
    <property type="nucleotide sequence ID" value="NZ_CP070499.1"/>
</dbReference>